<protein>
    <submittedName>
        <fullName evidence="1">Uncharacterized protein</fullName>
    </submittedName>
</protein>
<gene>
    <name evidence="1" type="ORF">AV649_12935</name>
</gene>
<dbReference type="AlphaFoldDB" id="A0A161RZ89"/>
<comment type="caution">
    <text evidence="1">The sequence shown here is derived from an EMBL/GenBank/DDBJ whole genome shotgun (WGS) entry which is preliminary data.</text>
</comment>
<accession>A0A161RZ89</accession>
<organism evidence="1 2">
    <name type="scientific">Rossellomorea marisflavi</name>
    <dbReference type="NCBI Taxonomy" id="189381"/>
    <lineage>
        <taxon>Bacteria</taxon>
        <taxon>Bacillati</taxon>
        <taxon>Bacillota</taxon>
        <taxon>Bacilli</taxon>
        <taxon>Bacillales</taxon>
        <taxon>Bacillaceae</taxon>
        <taxon>Rossellomorea</taxon>
    </lineage>
</organism>
<proteinExistence type="predicted"/>
<name>A0A161RZ89_9BACI</name>
<evidence type="ECO:0000313" key="1">
    <source>
        <dbReference type="EMBL" id="KZE52638.1"/>
    </source>
</evidence>
<reference evidence="2" key="1">
    <citation type="submission" date="2016-01" db="EMBL/GenBank/DDBJ databases">
        <title>Whole genome sequencing of Bhargavaea cecembensis T14.</title>
        <authorList>
            <person name="Hong K.W."/>
        </authorList>
    </citation>
    <scope>NUCLEOTIDE SEQUENCE [LARGE SCALE GENOMIC DNA]</scope>
    <source>
        <strain evidence="2">M19</strain>
    </source>
</reference>
<evidence type="ECO:0000313" key="2">
    <source>
        <dbReference type="Proteomes" id="UP000076510"/>
    </source>
</evidence>
<sequence length="63" mass="7220">MNERVERDRSFPLRALAFCGEEIDILSWNQASFFNALCDLYMEAKVYNAVSVVDPLFLVVSES</sequence>
<dbReference type="Proteomes" id="UP000076510">
    <property type="component" value="Unassembled WGS sequence"/>
</dbReference>
<dbReference type="EMBL" id="LQQY01000004">
    <property type="protein sequence ID" value="KZE52638.1"/>
    <property type="molecule type" value="Genomic_DNA"/>
</dbReference>